<keyword evidence="1" id="KW-0812">Transmembrane</keyword>
<organism evidence="2 3">
    <name type="scientific">Tenacibaculum todarodis</name>
    <dbReference type="NCBI Taxonomy" id="1850252"/>
    <lineage>
        <taxon>Bacteria</taxon>
        <taxon>Pseudomonadati</taxon>
        <taxon>Bacteroidota</taxon>
        <taxon>Flavobacteriia</taxon>
        <taxon>Flavobacteriales</taxon>
        <taxon>Flavobacteriaceae</taxon>
        <taxon>Tenacibaculum</taxon>
    </lineage>
</organism>
<dbReference type="KEGG" id="ten:LPB136_11005"/>
<dbReference type="EMBL" id="CP018155">
    <property type="protein sequence ID" value="APG65860.1"/>
    <property type="molecule type" value="Genomic_DNA"/>
</dbReference>
<gene>
    <name evidence="2" type="ORF">LPB136_11005</name>
</gene>
<evidence type="ECO:0000256" key="1">
    <source>
        <dbReference type="SAM" id="Phobius"/>
    </source>
</evidence>
<dbReference type="STRING" id="1850252.LPB136_11005"/>
<proteinExistence type="predicted"/>
<evidence type="ECO:0000313" key="2">
    <source>
        <dbReference type="EMBL" id="APG65860.1"/>
    </source>
</evidence>
<dbReference type="AlphaFoldDB" id="A0A1L3JL34"/>
<keyword evidence="3" id="KW-1185">Reference proteome</keyword>
<name>A0A1L3JL34_9FLAO</name>
<dbReference type="Proteomes" id="UP000181898">
    <property type="component" value="Chromosome"/>
</dbReference>
<reference evidence="2 3" key="1">
    <citation type="submission" date="2016-11" db="EMBL/GenBank/DDBJ databases">
        <title>Tenacibaculum sp. LPB0136, isolated from marine environment.</title>
        <authorList>
            <person name="Kim E."/>
            <person name="Yi H."/>
        </authorList>
    </citation>
    <scope>NUCLEOTIDE SEQUENCE [LARGE SCALE GENOMIC DNA]</scope>
    <source>
        <strain evidence="2 3">LPB0136</strain>
    </source>
</reference>
<protein>
    <submittedName>
        <fullName evidence="2">Uncharacterized protein</fullName>
    </submittedName>
</protein>
<dbReference type="OrthoDB" id="1452530at2"/>
<keyword evidence="1" id="KW-1133">Transmembrane helix</keyword>
<sequence length="345" mass="39089">MSNNPKNNDEEIEIGSLFVILGNGIQRFFNFIASIFKSFFHFLIKTLLFLKKNAIKLGVAAIVGGAIGFILELNKDQHYGADMLVQPNFESSRQLYNNIKYYNDLVKQEDSILLAKTFKISTTEAASLKKFEMFPLKSENDIITAYDELILEVDTLTAKSYSFDKFKRAFTDYDYKTHQIQVKATDKNVFGSLSGVIISSIVENEYFNKVKNLNNENLNRTDSLLRKDLVQTDALLAVYKSVLLEKAKKDNAATNIDLGGKSSSTKELELFQTKRSLNEELKRVTDDKSGKSEVINVISKLQSHGYKITGISKNLGFQIAALCVSLMILFLLLLQLNNYLKNYKK</sequence>
<evidence type="ECO:0000313" key="3">
    <source>
        <dbReference type="Proteomes" id="UP000181898"/>
    </source>
</evidence>
<keyword evidence="1" id="KW-0472">Membrane</keyword>
<feature type="transmembrane region" description="Helical" evidence="1">
    <location>
        <begin position="54"/>
        <end position="71"/>
    </location>
</feature>
<feature type="transmembrane region" description="Helical" evidence="1">
    <location>
        <begin position="315"/>
        <end position="336"/>
    </location>
</feature>
<accession>A0A1L3JL34</accession>
<dbReference type="RefSeq" id="WP_072556384.1">
    <property type="nucleotide sequence ID" value="NZ_CP018155.1"/>
</dbReference>